<keyword evidence="5" id="KW-0624">Polysaccharide degradation</keyword>
<dbReference type="InterPro" id="IPR013783">
    <property type="entry name" value="Ig-like_fold"/>
</dbReference>
<comment type="caution">
    <text evidence="8">The sequence shown here is derived from an EMBL/GenBank/DDBJ whole genome shotgun (WGS) entry which is preliminary data.</text>
</comment>
<dbReference type="Pfam" id="PF12671">
    <property type="entry name" value="Amidase_6"/>
    <property type="match status" value="1"/>
</dbReference>
<dbReference type="CDD" id="cd00063">
    <property type="entry name" value="FN3"/>
    <property type="match status" value="1"/>
</dbReference>
<evidence type="ECO:0000256" key="1">
    <source>
        <dbReference type="ARBA" id="ARBA00004613"/>
    </source>
</evidence>
<dbReference type="EMBL" id="JBHMBW010000018">
    <property type="protein sequence ID" value="MFB9625584.1"/>
    <property type="molecule type" value="Genomic_DNA"/>
</dbReference>
<evidence type="ECO:0000313" key="9">
    <source>
        <dbReference type="Proteomes" id="UP001589532"/>
    </source>
</evidence>
<keyword evidence="9" id="KW-1185">Reference proteome</keyword>
<dbReference type="PROSITE" id="PS50853">
    <property type="entry name" value="FN3"/>
    <property type="match status" value="1"/>
</dbReference>
<keyword evidence="4" id="KW-0326">Glycosidase</keyword>
<dbReference type="Pfam" id="PF00041">
    <property type="entry name" value="fn3"/>
    <property type="match status" value="1"/>
</dbReference>
<dbReference type="InterPro" id="IPR036116">
    <property type="entry name" value="FN3_sf"/>
</dbReference>
<accession>A0ABV5S3J9</accession>
<evidence type="ECO:0000256" key="6">
    <source>
        <dbReference type="SAM" id="MobiDB-lite"/>
    </source>
</evidence>
<evidence type="ECO:0000256" key="2">
    <source>
        <dbReference type="ARBA" id="ARBA00022525"/>
    </source>
</evidence>
<keyword evidence="5" id="KW-0119">Carbohydrate metabolism</keyword>
<feature type="region of interest" description="Disordered" evidence="6">
    <location>
        <begin position="1030"/>
        <end position="1083"/>
    </location>
</feature>
<dbReference type="Proteomes" id="UP001589532">
    <property type="component" value="Unassembled WGS sequence"/>
</dbReference>
<keyword evidence="3" id="KW-0732">Signal</keyword>
<dbReference type="RefSeq" id="WP_344992195.1">
    <property type="nucleotide sequence ID" value="NZ_BAAAXV010000005.1"/>
</dbReference>
<evidence type="ECO:0000256" key="5">
    <source>
        <dbReference type="ARBA" id="ARBA00023326"/>
    </source>
</evidence>
<dbReference type="InterPro" id="IPR024301">
    <property type="entry name" value="Amidase_6"/>
</dbReference>
<comment type="subcellular location">
    <subcellularLocation>
        <location evidence="1">Secreted</location>
    </subcellularLocation>
</comment>
<dbReference type="SMART" id="SM00060">
    <property type="entry name" value="FN3"/>
    <property type="match status" value="1"/>
</dbReference>
<dbReference type="Gene3D" id="2.60.40.10">
    <property type="entry name" value="Immunoglobulins"/>
    <property type="match status" value="1"/>
</dbReference>
<dbReference type="InterPro" id="IPR055372">
    <property type="entry name" value="CBM96"/>
</dbReference>
<evidence type="ECO:0000259" key="7">
    <source>
        <dbReference type="PROSITE" id="PS50853"/>
    </source>
</evidence>
<name>A0ABV5S3J9_9ACTN</name>
<organism evidence="8 9">
    <name type="scientific">Nonomuraea helvata</name>
    <dbReference type="NCBI Taxonomy" id="37484"/>
    <lineage>
        <taxon>Bacteria</taxon>
        <taxon>Bacillati</taxon>
        <taxon>Actinomycetota</taxon>
        <taxon>Actinomycetes</taxon>
        <taxon>Streptosporangiales</taxon>
        <taxon>Streptosporangiaceae</taxon>
        <taxon>Nonomuraea</taxon>
    </lineage>
</organism>
<evidence type="ECO:0000313" key="8">
    <source>
        <dbReference type="EMBL" id="MFB9625584.1"/>
    </source>
</evidence>
<feature type="domain" description="Fibronectin type-III" evidence="7">
    <location>
        <begin position="794"/>
        <end position="893"/>
    </location>
</feature>
<keyword evidence="2" id="KW-0964">Secreted</keyword>
<evidence type="ECO:0000256" key="3">
    <source>
        <dbReference type="ARBA" id="ARBA00022729"/>
    </source>
</evidence>
<reference evidence="8 9" key="1">
    <citation type="submission" date="2024-09" db="EMBL/GenBank/DDBJ databases">
        <authorList>
            <person name="Sun Q."/>
            <person name="Mori K."/>
        </authorList>
    </citation>
    <scope>NUCLEOTIDE SEQUENCE [LARGE SCALE GENOMIC DNA]</scope>
    <source>
        <strain evidence="8 9">JCM 3143</strain>
    </source>
</reference>
<dbReference type="SUPFAM" id="SSF49265">
    <property type="entry name" value="Fibronectin type III"/>
    <property type="match status" value="1"/>
</dbReference>
<dbReference type="NCBIfam" id="NF033679">
    <property type="entry name" value="DNRLRE_dom"/>
    <property type="match status" value="2"/>
</dbReference>
<keyword evidence="4" id="KW-0378">Hydrolase</keyword>
<evidence type="ECO:0000256" key="4">
    <source>
        <dbReference type="ARBA" id="ARBA00023295"/>
    </source>
</evidence>
<gene>
    <name evidence="8" type="ORF">ACFFSA_21080</name>
</gene>
<dbReference type="Pfam" id="PF24517">
    <property type="entry name" value="CBM96"/>
    <property type="match status" value="1"/>
</dbReference>
<sequence length="1260" mass="131921">MATAANSSGRTWAYPDGHLTSDIYAGPARVKQANGEWAWIDNSLVEQNGVLRQRTPSAATAVQFSSGGTAHPFAVLTKGDKGGQLALAWPTPLPKPVVKGQTATYTDAVGPGADLVVMALTTGFRFDIVLREKLKGTFRLRLPLAAKGLDLSTTPDGILQLTDGKGRKIGHGQRPMMWDAGPEHGARRTAVKVSVEKGSDNAVLAIEPDQSFLSDSTTKYPVTIDPTITLGLQADTWVENSTAYGNSQPSDIQLWAGAYEDPFEGTNLVDRSFLKFDSSALAGRWIKDAVLALRQHSSTGCGDASSAIKAQRITAEWNELSLTWANQPAATASGEATARDTAACGEVQTMTWQVSGIAQAWASGAPNYGILLRGTDESAASPDYNRVFGSAEWGGAGIPKLTVTYGLPPEIPAVTSDFVDSMEETDAIVRSGLVGLTYSSSSTDGSAIQYSMAISETTGQLTAPAPVTGASGQAVRQSVTLGNPHSFKFVVKACVAQNVCNQTPAYRISNDAPFPPVSTGADLASPTNPVLYGLLSRPSRGAVTGRFYLYDSAGAPVGPSPVGEGTVQGGQRIALRLPDGLVQAGKSYTWRLQSCVQDACTDKSPANTFTVPASPPPPPTGSATVTVDRSSIVVKSARTAPDACSGSPCPLTASQAIEAGGSGSEERLSLIRPDLGSVPEGARVTRAVLNLGTAACVGGTCPTSAVAVAYAPSAAVGDAATGVSLSQALNPESSSPASASQPTIDLTTLVTAWLQQPSTNYGVVVRGSGGQVPMISFGGAGAVVPTSLVIEYLPPSAPGAVSTPKVRAGDTGALVTWLAPSDPGTLSGVDSYDVQALDTGSRVVKQVTVTETEAVITGLTNGAGYRFQVRALNSRGAGPWALSSTAIPQAVPGGAQQYLDAVRQFAQTDNELAEAKSGTVDQALSTKSQAALLRAAAYTSGPGFSKWAKQAAARKFSQQSSTVTLADSVVAADGTGAVTVHSTVTVQTVFADATGNTPVQTTTDSAVERRDYLFRPNGSQPQLIQSMDADAADPGVPVGELTAEPAGSPPIEPPAEAKPLPVDEAGFSDYSAGAPTPSEEEPTKANLAGINHKGIKLWAVANAQSKVERFSDNDCTNFVSRAINQGGGAPKDFHPFPSLLTRGNNNYWWQNGGLEPINLRTSYSWSAVNNWFRYWMVNKKRASWVPSWKDLRQGDILLWGTGQANSPYGHLSIVSNIDSKGRVFYAQHSGDHAYRSFEQGRPWWRGYYPNGKVYAVRINR</sequence>
<proteinExistence type="predicted"/>
<dbReference type="InterPro" id="IPR003961">
    <property type="entry name" value="FN3_dom"/>
</dbReference>
<protein>
    <submittedName>
        <fullName evidence="8">DNRLRE domain-containing protein</fullName>
    </submittedName>
</protein>
<feature type="region of interest" description="Disordered" evidence="6">
    <location>
        <begin position="162"/>
        <end position="183"/>
    </location>
</feature>